<dbReference type="InterPro" id="IPR003604">
    <property type="entry name" value="Matrin/U1-like-C_Znf_C2H2"/>
</dbReference>
<evidence type="ECO:0000256" key="6">
    <source>
        <dbReference type="ARBA" id="ARBA00022833"/>
    </source>
</evidence>
<dbReference type="GO" id="GO:0042273">
    <property type="term" value="P:ribosomal large subunit biogenesis"/>
    <property type="evidence" value="ECO:0007669"/>
    <property type="project" value="TreeGrafter"/>
</dbReference>
<dbReference type="SMART" id="SM00355">
    <property type="entry name" value="ZnF_C2H2"/>
    <property type="match status" value="4"/>
</dbReference>
<dbReference type="Gene3D" id="3.30.160.60">
    <property type="entry name" value="Classic Zinc Finger"/>
    <property type="match status" value="1"/>
</dbReference>
<name>A0A9N9GNZ4_9GLOM</name>
<evidence type="ECO:0000313" key="10">
    <source>
        <dbReference type="Proteomes" id="UP000789739"/>
    </source>
</evidence>
<dbReference type="GO" id="GO:0008270">
    <property type="term" value="F:zinc ion binding"/>
    <property type="evidence" value="ECO:0007669"/>
    <property type="project" value="InterPro"/>
</dbReference>
<dbReference type="PANTHER" id="PTHR13182">
    <property type="entry name" value="ZINC FINGER PROTEIN 622"/>
    <property type="match status" value="1"/>
</dbReference>
<dbReference type="PANTHER" id="PTHR13182:SF8">
    <property type="entry name" value="CYTOPLASMIC 60S SUBUNIT BIOGENESIS FACTOR ZNF622"/>
    <property type="match status" value="1"/>
</dbReference>
<keyword evidence="6" id="KW-0862">Zinc</keyword>
<dbReference type="Pfam" id="PF12756">
    <property type="entry name" value="zf-C2H2_2"/>
    <property type="match status" value="1"/>
</dbReference>
<dbReference type="InterPro" id="IPR013087">
    <property type="entry name" value="Znf_C2H2_type"/>
</dbReference>
<dbReference type="SMART" id="SM00451">
    <property type="entry name" value="ZnF_U1"/>
    <property type="match status" value="2"/>
</dbReference>
<evidence type="ECO:0000256" key="2">
    <source>
        <dbReference type="ARBA" id="ARBA00022490"/>
    </source>
</evidence>
<evidence type="ECO:0000256" key="7">
    <source>
        <dbReference type="ARBA" id="ARBA00034126"/>
    </source>
</evidence>
<dbReference type="AlphaFoldDB" id="A0A9N9GNZ4"/>
<proteinExistence type="inferred from homology"/>
<dbReference type="OrthoDB" id="19329at2759"/>
<accession>A0A9N9GNZ4</accession>
<dbReference type="GO" id="GO:0005737">
    <property type="term" value="C:cytoplasm"/>
    <property type="evidence" value="ECO:0007669"/>
    <property type="project" value="UniProtKB-SubCell"/>
</dbReference>
<dbReference type="PROSITE" id="PS00028">
    <property type="entry name" value="ZINC_FINGER_C2H2_1"/>
    <property type="match status" value="1"/>
</dbReference>
<evidence type="ECO:0000256" key="3">
    <source>
        <dbReference type="ARBA" id="ARBA00022517"/>
    </source>
</evidence>
<comment type="caution">
    <text evidence="9">The sequence shown here is derived from an EMBL/GenBank/DDBJ whole genome shotgun (WGS) entry which is preliminary data.</text>
</comment>
<evidence type="ECO:0000313" key="9">
    <source>
        <dbReference type="EMBL" id="CAG8619457.1"/>
    </source>
</evidence>
<gene>
    <name evidence="9" type="ORF">PBRASI_LOCUS8621</name>
</gene>
<dbReference type="Proteomes" id="UP000789739">
    <property type="component" value="Unassembled WGS sequence"/>
</dbReference>
<dbReference type="InterPro" id="IPR041661">
    <property type="entry name" value="ZN622/Rei1/Reh1_Znf-C2H2"/>
</dbReference>
<dbReference type="GO" id="GO:0030687">
    <property type="term" value="C:preribosome, large subunit precursor"/>
    <property type="evidence" value="ECO:0007669"/>
    <property type="project" value="TreeGrafter"/>
</dbReference>
<dbReference type="EMBL" id="CAJVPI010001582">
    <property type="protein sequence ID" value="CAG8619457.1"/>
    <property type="molecule type" value="Genomic_DNA"/>
</dbReference>
<comment type="subcellular location">
    <subcellularLocation>
        <location evidence="1">Cytoplasm</location>
    </subcellularLocation>
</comment>
<keyword evidence="10" id="KW-1185">Reference proteome</keyword>
<feature type="domain" description="C2H2-type" evidence="8">
    <location>
        <begin position="80"/>
        <end position="102"/>
    </location>
</feature>
<comment type="similarity">
    <text evidence="7">Belongs to the REI1 family.</text>
</comment>
<evidence type="ECO:0000259" key="8">
    <source>
        <dbReference type="PROSITE" id="PS00028"/>
    </source>
</evidence>
<dbReference type="InterPro" id="IPR036236">
    <property type="entry name" value="Znf_C2H2_sf"/>
</dbReference>
<keyword evidence="2" id="KW-0963">Cytoplasm</keyword>
<dbReference type="InterPro" id="IPR040025">
    <property type="entry name" value="Znf622/Rei1/Reh1"/>
</dbReference>
<dbReference type="GO" id="GO:0003676">
    <property type="term" value="F:nucleic acid binding"/>
    <property type="evidence" value="ECO:0007669"/>
    <property type="project" value="InterPro"/>
</dbReference>
<keyword evidence="4" id="KW-0479">Metal-binding</keyword>
<evidence type="ECO:0000256" key="1">
    <source>
        <dbReference type="ARBA" id="ARBA00004496"/>
    </source>
</evidence>
<organism evidence="9 10">
    <name type="scientific">Paraglomus brasilianum</name>
    <dbReference type="NCBI Taxonomy" id="144538"/>
    <lineage>
        <taxon>Eukaryota</taxon>
        <taxon>Fungi</taxon>
        <taxon>Fungi incertae sedis</taxon>
        <taxon>Mucoromycota</taxon>
        <taxon>Glomeromycotina</taxon>
        <taxon>Glomeromycetes</taxon>
        <taxon>Paraglomerales</taxon>
        <taxon>Paraglomeraceae</taxon>
        <taxon>Paraglomus</taxon>
    </lineage>
</organism>
<evidence type="ECO:0000256" key="4">
    <source>
        <dbReference type="ARBA" id="ARBA00022723"/>
    </source>
</evidence>
<keyword evidence="5" id="KW-0677">Repeat</keyword>
<keyword evidence="3" id="KW-0690">Ribosome biogenesis</keyword>
<sequence length="370" mass="42748">MATLASTNPKQLFTCLACQIAFYSAELQRDHYATDWHRYNLKRKVAELPPITSEVFAQKLIDQQAQSQSDADKASFRAECYVCNKTYYSENAYANHLQSNKHKSAETKGINQVKKYTINNNRSEHKSSDEITEISADMEQLSVIDQKIANAIKLKEEDCLFCTEKSASFDENMDHMTKVHSLFIPEIEYLTDLRGFIKYLGEKITVGNICLYCNGRGKGWKSLEAVRKHMLDKGHCSIAYDRDEDIMEISDYYDFTSSYSDDHSKAYIDNSELVLPSGARIGHRSLRLYYNQNLRPREERDSVIINRLLTHYTNNFGYQNNSGGIMIVRDETTRKSRVERFADQKSRAEFTARIGIKGNKLQKHYRPQIL</sequence>
<reference evidence="9" key="1">
    <citation type="submission" date="2021-06" db="EMBL/GenBank/DDBJ databases">
        <authorList>
            <person name="Kallberg Y."/>
            <person name="Tangrot J."/>
            <person name="Rosling A."/>
        </authorList>
    </citation>
    <scope>NUCLEOTIDE SEQUENCE</scope>
    <source>
        <strain evidence="9">BR232B</strain>
    </source>
</reference>
<protein>
    <submittedName>
        <fullName evidence="9">5653_t:CDS:1</fullName>
    </submittedName>
</protein>
<dbReference type="Pfam" id="PF12874">
    <property type="entry name" value="zf-met"/>
    <property type="match status" value="1"/>
</dbReference>
<dbReference type="SUPFAM" id="SSF57667">
    <property type="entry name" value="beta-beta-alpha zinc fingers"/>
    <property type="match status" value="2"/>
</dbReference>
<evidence type="ECO:0000256" key="5">
    <source>
        <dbReference type="ARBA" id="ARBA00022737"/>
    </source>
</evidence>